<dbReference type="Pfam" id="PF25273">
    <property type="entry name" value="DUF7869"/>
    <property type="match status" value="1"/>
</dbReference>
<sequence length="1029" mass="116196">MAGKRSRKLAELGRQNFIDETNDVLLDRKIIAESPCPINADEPGYRDFAKLLDGENLENQCCTPSCNGNSAVVVPCVTPRKVLGNIGNIADNSLRSPPSKKVNNQEHSRKDMAPKSRRSLPWSNGLETEERNFGIASKSHLSGLKENLSGLSLLQLYDSEDSQSCHEYPGTGEAKDQDLNNNLFGLISKDKLSGNSTITNSISLPDLTSVSSPCSDIGKSKSSTEGEREKALLSSENTAGNPKTDYISTTVSPIASCITSNDTHGREREGGNTSTEKEVVSDAIVSALNCLNDDQDTLGDQSTHPTASTQNSGGYIQTHVEANFTASFTEETDPQVFSIVGEVPSEDDSNLHFYNTVEVLEAEAVEHNFIVPLDTTGPGYNLEPELEVVEVATENGNAVPERPITPPVNDEESHPKPRMRKPAAWKRNVVKQLKDAGKSHLSMRGKVREAKTMGDGCSSTCNRKCHHHFSYEERLAIFNQFYAIQNHSMQWYFIGNYVRSLDVKRRTVHVSNAADPKRKLSNYYFLPGKNGIEQPVCQKFFLETLAISERWVRTALAKKNSNCGNIAVDKRGKCKKLAPTSTAMKNDVINHIKKYKTVEGHYTRKNSKSRYLPEYLNRRRMHSQYVIEMQGEGLPPNRIASLRQYRDIFNKEFNLKFFRPKKDQCSRCLSWKNKTVQERTQEATAKYEKHLSDKRLSQDLKTQDIEYIKGNSDKTVCVATCDLEKVFLCPKGENSEFFYESKLSLYNFTIFVSGEQQGFCYVWDQTVGRRGSAEITSCLWSFLNMKAAQGVKEFHFYSDNCTAQNKNQFLFSMYIMASIRLNIKIVHRYLEVGHTHMEVDSVHAAIQNSLKDKDIFVPTEWYGAIKIAKKSLPRYEVKEMKQEEIFNFTLLATHQTWNKLKTSSFKEVTVDCNNPGQVSFKTEYEEDSKTAYVIKHKRGHPINWKTLRLQRMYSAKIPLRPNELADLQSLCRSGAIPTKYHDFYLETLQLITDQNRQPPPLPELPPLEVSDLESGEESDGEDGSDDDDP</sequence>
<protein>
    <submittedName>
        <fullName evidence="3">Replicase polyprotein 1ab</fullName>
    </submittedName>
</protein>
<evidence type="ECO:0000313" key="3">
    <source>
        <dbReference type="EMBL" id="KAK3912725.1"/>
    </source>
</evidence>
<reference evidence="3" key="1">
    <citation type="submission" date="2021-07" db="EMBL/GenBank/DDBJ databases">
        <authorList>
            <person name="Catto M.A."/>
            <person name="Jacobson A."/>
            <person name="Kennedy G."/>
            <person name="Labadie P."/>
            <person name="Hunt B.G."/>
            <person name="Srinivasan R."/>
        </authorList>
    </citation>
    <scope>NUCLEOTIDE SEQUENCE</scope>
    <source>
        <strain evidence="3">PL_HMW_Pooled</strain>
        <tissue evidence="3">Head</tissue>
    </source>
</reference>
<dbReference type="InterPro" id="IPR057191">
    <property type="entry name" value="DUF7869"/>
</dbReference>
<evidence type="ECO:0000259" key="2">
    <source>
        <dbReference type="Pfam" id="PF25273"/>
    </source>
</evidence>
<proteinExistence type="predicted"/>
<feature type="region of interest" description="Disordered" evidence="1">
    <location>
        <begin position="209"/>
        <end position="246"/>
    </location>
</feature>
<keyword evidence="4" id="KW-1185">Reference proteome</keyword>
<evidence type="ECO:0000313" key="4">
    <source>
        <dbReference type="Proteomes" id="UP001219518"/>
    </source>
</evidence>
<reference evidence="3" key="2">
    <citation type="journal article" date="2023" name="BMC Genomics">
        <title>Pest status, molecular evolution, and epigenetic factors derived from the genome assembly of Frankliniella fusca, a thysanopteran phytovirus vector.</title>
        <authorList>
            <person name="Catto M.A."/>
            <person name="Labadie P.E."/>
            <person name="Jacobson A.L."/>
            <person name="Kennedy G.G."/>
            <person name="Srinivasan R."/>
            <person name="Hunt B.G."/>
        </authorList>
    </citation>
    <scope>NUCLEOTIDE SEQUENCE</scope>
    <source>
        <strain evidence="3">PL_HMW_Pooled</strain>
    </source>
</reference>
<feature type="compositionally biased region" description="Basic and acidic residues" evidence="1">
    <location>
        <begin position="263"/>
        <end position="276"/>
    </location>
</feature>
<feature type="compositionally biased region" description="Polar residues" evidence="1">
    <location>
        <begin position="298"/>
        <end position="314"/>
    </location>
</feature>
<feature type="region of interest" description="Disordered" evidence="1">
    <location>
        <begin position="87"/>
        <end position="124"/>
    </location>
</feature>
<dbReference type="EMBL" id="JAHWGI010000301">
    <property type="protein sequence ID" value="KAK3912725.1"/>
    <property type="molecule type" value="Genomic_DNA"/>
</dbReference>
<feature type="compositionally biased region" description="Basic and acidic residues" evidence="1">
    <location>
        <begin position="218"/>
        <end position="231"/>
    </location>
</feature>
<feature type="compositionally biased region" description="Basic and acidic residues" evidence="1">
    <location>
        <begin position="103"/>
        <end position="114"/>
    </location>
</feature>
<feature type="compositionally biased region" description="Acidic residues" evidence="1">
    <location>
        <begin position="1010"/>
        <end position="1029"/>
    </location>
</feature>
<name>A0AAE1LAW1_9NEOP</name>
<accession>A0AAE1LAW1</accession>
<feature type="domain" description="DUF7869" evidence="2">
    <location>
        <begin position="750"/>
        <end position="906"/>
    </location>
</feature>
<feature type="region of interest" description="Disordered" evidence="1">
    <location>
        <begin position="295"/>
        <end position="314"/>
    </location>
</feature>
<feature type="compositionally biased region" description="Polar residues" evidence="1">
    <location>
        <begin position="234"/>
        <end position="246"/>
    </location>
</feature>
<evidence type="ECO:0000256" key="1">
    <source>
        <dbReference type="SAM" id="MobiDB-lite"/>
    </source>
</evidence>
<feature type="region of interest" description="Disordered" evidence="1">
    <location>
        <begin position="994"/>
        <end position="1029"/>
    </location>
</feature>
<dbReference type="Proteomes" id="UP001219518">
    <property type="component" value="Unassembled WGS sequence"/>
</dbReference>
<dbReference type="PANTHER" id="PTHR10773:SF19">
    <property type="match status" value="1"/>
</dbReference>
<feature type="region of interest" description="Disordered" evidence="1">
    <location>
        <begin position="398"/>
        <end position="422"/>
    </location>
</feature>
<feature type="region of interest" description="Disordered" evidence="1">
    <location>
        <begin position="257"/>
        <end position="276"/>
    </location>
</feature>
<dbReference type="AlphaFoldDB" id="A0AAE1LAW1"/>
<organism evidence="3 4">
    <name type="scientific">Frankliniella fusca</name>
    <dbReference type="NCBI Taxonomy" id="407009"/>
    <lineage>
        <taxon>Eukaryota</taxon>
        <taxon>Metazoa</taxon>
        <taxon>Ecdysozoa</taxon>
        <taxon>Arthropoda</taxon>
        <taxon>Hexapoda</taxon>
        <taxon>Insecta</taxon>
        <taxon>Pterygota</taxon>
        <taxon>Neoptera</taxon>
        <taxon>Paraneoptera</taxon>
        <taxon>Thysanoptera</taxon>
        <taxon>Terebrantia</taxon>
        <taxon>Thripoidea</taxon>
        <taxon>Thripidae</taxon>
        <taxon>Frankliniella</taxon>
    </lineage>
</organism>
<dbReference type="PANTHER" id="PTHR10773">
    <property type="entry name" value="DNA-DIRECTED RNA POLYMERASES I, II, AND III SUBUNIT RPABC2"/>
    <property type="match status" value="1"/>
</dbReference>
<gene>
    <name evidence="3" type="ORF">KUF71_000752</name>
</gene>
<comment type="caution">
    <text evidence="3">The sequence shown here is derived from an EMBL/GenBank/DDBJ whole genome shotgun (WGS) entry which is preliminary data.</text>
</comment>